<dbReference type="Pfam" id="PF00732">
    <property type="entry name" value="GMC_oxred_N"/>
    <property type="match status" value="1"/>
</dbReference>
<dbReference type="Pfam" id="PF05199">
    <property type="entry name" value="GMC_oxred_C"/>
    <property type="match status" value="1"/>
</dbReference>
<evidence type="ECO:0000256" key="1">
    <source>
        <dbReference type="ARBA" id="ARBA00001974"/>
    </source>
</evidence>
<dbReference type="Gene3D" id="3.30.560.10">
    <property type="entry name" value="Glucose Oxidase, domain 3"/>
    <property type="match status" value="1"/>
</dbReference>
<dbReference type="InterPro" id="IPR007867">
    <property type="entry name" value="GMC_OxRtase_C"/>
</dbReference>
<evidence type="ECO:0000256" key="4">
    <source>
        <dbReference type="ARBA" id="ARBA00022827"/>
    </source>
</evidence>
<dbReference type="PANTHER" id="PTHR11552">
    <property type="entry name" value="GLUCOSE-METHANOL-CHOLINE GMC OXIDOREDUCTASE"/>
    <property type="match status" value="1"/>
</dbReference>
<comment type="similarity">
    <text evidence="2">Belongs to the GMC oxidoreductase family.</text>
</comment>
<dbReference type="EMBL" id="CABVHU010000006">
    <property type="protein sequence ID" value="VVO04004.1"/>
    <property type="molecule type" value="Genomic_DNA"/>
</dbReference>
<feature type="binding site" evidence="6">
    <location>
        <begin position="90"/>
        <end position="93"/>
    </location>
    <ligand>
        <name>FAD</name>
        <dbReference type="ChEBI" id="CHEBI:57692"/>
    </ligand>
</feature>
<dbReference type="GO" id="GO:0008812">
    <property type="term" value="F:choline dehydrogenase activity"/>
    <property type="evidence" value="ECO:0007669"/>
    <property type="project" value="UniProtKB-EC"/>
</dbReference>
<dbReference type="SUPFAM" id="SSF51905">
    <property type="entry name" value="FAD/NAD(P)-binding domain"/>
    <property type="match status" value="1"/>
</dbReference>
<evidence type="ECO:0000256" key="5">
    <source>
        <dbReference type="ARBA" id="ARBA00023002"/>
    </source>
</evidence>
<dbReference type="AlphaFoldDB" id="A0A5E7D7R2"/>
<dbReference type="PIRSF" id="PIRSF000137">
    <property type="entry name" value="Alcohol_oxidase"/>
    <property type="match status" value="1"/>
</dbReference>
<dbReference type="SUPFAM" id="SSF54373">
    <property type="entry name" value="FAD-linked reductases, C-terminal domain"/>
    <property type="match status" value="1"/>
</dbReference>
<dbReference type="Gene3D" id="3.50.50.60">
    <property type="entry name" value="FAD/NAD(P)-binding domain"/>
    <property type="match status" value="1"/>
</dbReference>
<evidence type="ECO:0000256" key="6">
    <source>
        <dbReference type="PIRSR" id="PIRSR000137-2"/>
    </source>
</evidence>
<organism evidence="9 10">
    <name type="scientific">Pseudomonas fluorescens</name>
    <dbReference type="NCBI Taxonomy" id="294"/>
    <lineage>
        <taxon>Bacteria</taxon>
        <taxon>Pseudomonadati</taxon>
        <taxon>Pseudomonadota</taxon>
        <taxon>Gammaproteobacteria</taxon>
        <taxon>Pseudomonadales</taxon>
        <taxon>Pseudomonadaceae</taxon>
        <taxon>Pseudomonas</taxon>
    </lineage>
</organism>
<accession>A0A5E7D7R2</accession>
<evidence type="ECO:0000256" key="3">
    <source>
        <dbReference type="ARBA" id="ARBA00022630"/>
    </source>
</evidence>
<feature type="binding site" evidence="6">
    <location>
        <position position="218"/>
    </location>
    <ligand>
        <name>FAD</name>
        <dbReference type="ChEBI" id="CHEBI:57692"/>
    </ligand>
</feature>
<gene>
    <name evidence="9" type="primary">betA_3</name>
    <name evidence="9" type="ORF">PS833_02893</name>
</gene>
<feature type="domain" description="Glucose-methanol-choline oxidoreductase N-terminal" evidence="7">
    <location>
        <begin position="3"/>
        <end position="295"/>
    </location>
</feature>
<protein>
    <submittedName>
        <fullName evidence="9">Oxygen-dependent choline dehydrogenase</fullName>
        <ecNumber evidence="9">1.1.99.1</ecNumber>
    </submittedName>
</protein>
<name>A0A5E7D7R2_PSEFL</name>
<dbReference type="PANTHER" id="PTHR11552:SF147">
    <property type="entry name" value="CHOLINE DEHYDROGENASE, MITOCHONDRIAL"/>
    <property type="match status" value="1"/>
</dbReference>
<feature type="binding site" evidence="6">
    <location>
        <position position="82"/>
    </location>
    <ligand>
        <name>FAD</name>
        <dbReference type="ChEBI" id="CHEBI:57692"/>
    </ligand>
</feature>
<keyword evidence="3" id="KW-0285">Flavoprotein</keyword>
<dbReference type="Proteomes" id="UP000409037">
    <property type="component" value="Unassembled WGS sequence"/>
</dbReference>
<evidence type="ECO:0000313" key="9">
    <source>
        <dbReference type="EMBL" id="VVO04004.1"/>
    </source>
</evidence>
<comment type="cofactor">
    <cofactor evidence="1 6">
        <name>FAD</name>
        <dbReference type="ChEBI" id="CHEBI:57692"/>
    </cofactor>
</comment>
<dbReference type="OrthoDB" id="9785276at2"/>
<dbReference type="InterPro" id="IPR012132">
    <property type="entry name" value="GMC_OxRdtase"/>
</dbReference>
<keyword evidence="4 6" id="KW-0274">FAD</keyword>
<feature type="domain" description="Glucose-methanol-choline oxidoreductase C-terminal" evidence="8">
    <location>
        <begin position="390"/>
        <end position="524"/>
    </location>
</feature>
<dbReference type="EC" id="1.1.99.1" evidence="9"/>
<dbReference type="GO" id="GO:0050660">
    <property type="term" value="F:flavin adenine dinucleotide binding"/>
    <property type="evidence" value="ECO:0007669"/>
    <property type="project" value="InterPro"/>
</dbReference>
<keyword evidence="5 9" id="KW-0560">Oxidoreductase</keyword>
<dbReference type="RefSeq" id="WP_150798447.1">
    <property type="nucleotide sequence ID" value="NZ_CABVHU010000006.1"/>
</dbReference>
<dbReference type="InterPro" id="IPR000172">
    <property type="entry name" value="GMC_OxRdtase_N"/>
</dbReference>
<proteinExistence type="inferred from homology"/>
<evidence type="ECO:0000256" key="2">
    <source>
        <dbReference type="ARBA" id="ARBA00010790"/>
    </source>
</evidence>
<reference evidence="9 10" key="1">
    <citation type="submission" date="2019-09" db="EMBL/GenBank/DDBJ databases">
        <authorList>
            <person name="Chandra G."/>
            <person name="Truman W A."/>
        </authorList>
    </citation>
    <scope>NUCLEOTIDE SEQUENCE [LARGE SCALE GENOMIC DNA]</scope>
    <source>
        <strain evidence="9">PS833</strain>
    </source>
</reference>
<evidence type="ECO:0000259" key="8">
    <source>
        <dbReference type="Pfam" id="PF05199"/>
    </source>
</evidence>
<sequence>MTYDYIIAGAGAAGCILANRLSACGKHTVLLLEAGGKDSSLWFKIPVGFAKMYYNPTFNWMYYSQPQKQLNNREIYAPRGKVQGGSGSINAMVYVRGQAHDFDDWAANGNDGWSFKDVLPYFRKLENHPLGDSEYHGGSGPISITPMKGETHPICDVFLKGCDELGYPHSDDFNGPKFEGSGIYDVNTKDGQRSSSSFAHLHPALSRPNLTVEHYALVDRVLFENERASGISVTQHGVVRTFQARKEVILCAGAVDTPKILQLSGVADQALLARHQIPLVKHLPAVGQNLQDHLCASYYYKANIPTLNDQLSSLFGQFKLGLKYLLTRKGALAMSVNQAGGFFRGNEAQANPNLQLYFNPLSYQIPKNNKASLKPEPYSGFLLCFNPCRPTSRGHIEIKSKNPRDAALIDPNYLSTQKDIDEVIQGSRLMRKIMQAPALKSITVAEVLPGPVVESDEQMLQYFRENSGSIYHLCGSCAMGADVQKSVVDKQLKVHGLDGLRIVDASIFPNVTSGNTHAAVLMVAEKGADLILQDA</sequence>
<evidence type="ECO:0000259" key="7">
    <source>
        <dbReference type="Pfam" id="PF00732"/>
    </source>
</evidence>
<evidence type="ECO:0000313" key="10">
    <source>
        <dbReference type="Proteomes" id="UP000409037"/>
    </source>
</evidence>
<dbReference type="InterPro" id="IPR036188">
    <property type="entry name" value="FAD/NAD-bd_sf"/>
</dbReference>